<dbReference type="GO" id="GO:0046355">
    <property type="term" value="P:mannan catabolic process"/>
    <property type="evidence" value="ECO:0007669"/>
    <property type="project" value="UniProtKB-ARBA"/>
</dbReference>
<dbReference type="Proteomes" id="UP000053477">
    <property type="component" value="Unassembled WGS sequence"/>
</dbReference>
<keyword evidence="7 12" id="KW-0378">Hydrolase</keyword>
<dbReference type="EC" id="3.2.1.78" evidence="4"/>
<evidence type="ECO:0000256" key="3">
    <source>
        <dbReference type="ARBA" id="ARBA00005641"/>
    </source>
</evidence>
<evidence type="ECO:0000259" key="11">
    <source>
        <dbReference type="Pfam" id="PF26410"/>
    </source>
</evidence>
<comment type="subcellular location">
    <subcellularLocation>
        <location evidence="2">Secreted</location>
    </subcellularLocation>
</comment>
<sequence length="577" mass="61384">MRLSSVVAPLLALSSAVGVVSAVKPTRTTRQSSSQFITVGADGQFMKNGEPFRFIGTNAYWLPSLESDTDIQNTLHNIASKGIKVVRTWAFNDVTTIPENGTWFQLIANGTTSVNTGPNGLQRLDAVVSAAEKEGISLIMSLTNNWNPQPLTDGTPLVPVSGNARRDVTVGTGNDLPRNTLSNDYGGMDAYVREFSVSKNHDEFYQNQSIINIFQNYTDQVVKRYLNSPAILAWELANDARCNSSIAATLTCNTTTVTSWHATVANHVKSVDPNHLVSSGVAGFQCPNCPKLFKPTAPAPLPSGAAGKKKRAVPQLTSAYVLKERQESRKRSWDLKKREMFEQGKGMMIRGRWIAARQTTPNPMDTDLGSAMDGTFGVDSEDIMFIGNIGFGSFQLFPDQNTYGAPDPNLPAINNTIDQGISWIKTNAMVAAGANKPTVLTGFGLVTQNNSGDFVPFNSTIAPFNSSDPAVSGGIAGLPAVKAASDDFGVTNAQQDDAYTQWITAAATAGVSGAVQYQWGQGGLTGQQGTDIVPNSDTTDVVPNAGADSPNDGYQSAPTGSDGVQTTLTSLTSMFGA</sequence>
<dbReference type="OrthoDB" id="406631at2759"/>
<accession>A0A0H2SP13</accession>
<evidence type="ECO:0000256" key="8">
    <source>
        <dbReference type="ARBA" id="ARBA00023295"/>
    </source>
</evidence>
<feature type="region of interest" description="Disordered" evidence="9">
    <location>
        <begin position="526"/>
        <end position="565"/>
    </location>
</feature>
<dbReference type="InterPro" id="IPR045053">
    <property type="entry name" value="MAN-like"/>
</dbReference>
<name>A0A0H2SP13_9AGAM</name>
<dbReference type="Gene3D" id="3.20.20.80">
    <property type="entry name" value="Glycosidases"/>
    <property type="match status" value="1"/>
</dbReference>
<evidence type="ECO:0000256" key="6">
    <source>
        <dbReference type="ARBA" id="ARBA00022729"/>
    </source>
</evidence>
<keyword evidence="6 10" id="KW-0732">Signal</keyword>
<keyword evidence="5" id="KW-0964">Secreted</keyword>
<comment type="catalytic activity">
    <reaction evidence="1">
        <text>Random hydrolysis of (1-&gt;4)-beta-D-mannosidic linkages in mannans, galactomannans and glucomannans.</text>
        <dbReference type="EC" id="3.2.1.78"/>
    </reaction>
</comment>
<evidence type="ECO:0000256" key="9">
    <source>
        <dbReference type="SAM" id="MobiDB-lite"/>
    </source>
</evidence>
<proteinExistence type="inferred from homology"/>
<dbReference type="STRING" id="27342.A0A0H2SP13"/>
<feature type="compositionally biased region" description="Polar residues" evidence="9">
    <location>
        <begin position="552"/>
        <end position="565"/>
    </location>
</feature>
<feature type="signal peptide" evidence="10">
    <location>
        <begin position="1"/>
        <end position="22"/>
    </location>
</feature>
<feature type="chain" id="PRO_5005202258" description="mannan endo-1,4-beta-mannosidase" evidence="10">
    <location>
        <begin position="23"/>
        <end position="577"/>
    </location>
</feature>
<dbReference type="EMBL" id="KQ085891">
    <property type="protein sequence ID" value="KLO18856.1"/>
    <property type="molecule type" value="Genomic_DNA"/>
</dbReference>
<dbReference type="InterPro" id="IPR017853">
    <property type="entry name" value="GH"/>
</dbReference>
<evidence type="ECO:0000256" key="10">
    <source>
        <dbReference type="SAM" id="SignalP"/>
    </source>
</evidence>
<feature type="domain" description="Glycoside hydrolase family 5" evidence="11">
    <location>
        <begin position="34"/>
        <end position="293"/>
    </location>
</feature>
<evidence type="ECO:0000256" key="1">
    <source>
        <dbReference type="ARBA" id="ARBA00001678"/>
    </source>
</evidence>
<evidence type="ECO:0000313" key="13">
    <source>
        <dbReference type="Proteomes" id="UP000053477"/>
    </source>
</evidence>
<dbReference type="GO" id="GO:0005576">
    <property type="term" value="C:extracellular region"/>
    <property type="evidence" value="ECO:0007669"/>
    <property type="project" value="UniProtKB-SubCell"/>
</dbReference>
<dbReference type="PANTHER" id="PTHR31451">
    <property type="match status" value="1"/>
</dbReference>
<gene>
    <name evidence="12" type="ORF">SCHPADRAFT_899419</name>
</gene>
<dbReference type="PANTHER" id="PTHR31451:SF39">
    <property type="entry name" value="MANNAN ENDO-1,4-BETA-MANNOSIDASE 1"/>
    <property type="match status" value="1"/>
</dbReference>
<dbReference type="AlphaFoldDB" id="A0A0H2SP13"/>
<keyword evidence="13" id="KW-1185">Reference proteome</keyword>
<dbReference type="GO" id="GO:0016985">
    <property type="term" value="F:mannan endo-1,4-beta-mannosidase activity"/>
    <property type="evidence" value="ECO:0007669"/>
    <property type="project" value="UniProtKB-EC"/>
</dbReference>
<evidence type="ECO:0000256" key="2">
    <source>
        <dbReference type="ARBA" id="ARBA00004613"/>
    </source>
</evidence>
<evidence type="ECO:0000256" key="4">
    <source>
        <dbReference type="ARBA" id="ARBA00012706"/>
    </source>
</evidence>
<dbReference type="InterPro" id="IPR001547">
    <property type="entry name" value="Glyco_hydro_5"/>
</dbReference>
<protein>
    <recommendedName>
        <fullName evidence="4">mannan endo-1,4-beta-mannosidase</fullName>
        <ecNumber evidence="4">3.2.1.78</ecNumber>
    </recommendedName>
</protein>
<organism evidence="12 13">
    <name type="scientific">Schizopora paradoxa</name>
    <dbReference type="NCBI Taxonomy" id="27342"/>
    <lineage>
        <taxon>Eukaryota</taxon>
        <taxon>Fungi</taxon>
        <taxon>Dikarya</taxon>
        <taxon>Basidiomycota</taxon>
        <taxon>Agaricomycotina</taxon>
        <taxon>Agaricomycetes</taxon>
        <taxon>Hymenochaetales</taxon>
        <taxon>Schizoporaceae</taxon>
        <taxon>Schizopora</taxon>
    </lineage>
</organism>
<reference evidence="12 13" key="1">
    <citation type="submission" date="2015-04" db="EMBL/GenBank/DDBJ databases">
        <title>Complete genome sequence of Schizopora paradoxa KUC8140, a cosmopolitan wood degrader in East Asia.</title>
        <authorList>
            <consortium name="DOE Joint Genome Institute"/>
            <person name="Min B."/>
            <person name="Park H."/>
            <person name="Jang Y."/>
            <person name="Kim J.-J."/>
            <person name="Kim K.H."/>
            <person name="Pangilinan J."/>
            <person name="Lipzen A."/>
            <person name="Riley R."/>
            <person name="Grigoriev I.V."/>
            <person name="Spatafora J.W."/>
            <person name="Choi I.-G."/>
        </authorList>
    </citation>
    <scope>NUCLEOTIDE SEQUENCE [LARGE SCALE GENOMIC DNA]</scope>
    <source>
        <strain evidence="12 13">KUC8140</strain>
    </source>
</reference>
<keyword evidence="8" id="KW-0326">Glycosidase</keyword>
<dbReference type="InParanoid" id="A0A0H2SP13"/>
<dbReference type="SUPFAM" id="SSF51445">
    <property type="entry name" value="(Trans)glycosidases"/>
    <property type="match status" value="1"/>
</dbReference>
<dbReference type="Pfam" id="PF26410">
    <property type="entry name" value="GH5_mannosidase"/>
    <property type="match status" value="1"/>
</dbReference>
<evidence type="ECO:0000313" key="12">
    <source>
        <dbReference type="EMBL" id="KLO18856.1"/>
    </source>
</evidence>
<comment type="similarity">
    <text evidence="3">Belongs to the glycosyl hydrolase 5 (cellulase A) family.</text>
</comment>
<evidence type="ECO:0000256" key="5">
    <source>
        <dbReference type="ARBA" id="ARBA00022525"/>
    </source>
</evidence>
<evidence type="ECO:0000256" key="7">
    <source>
        <dbReference type="ARBA" id="ARBA00022801"/>
    </source>
</evidence>